<dbReference type="InterPro" id="IPR022742">
    <property type="entry name" value="Hydrolase_4"/>
</dbReference>
<proteinExistence type="predicted"/>
<evidence type="ECO:0000313" key="3">
    <source>
        <dbReference type="EMBL" id="QOT75006.1"/>
    </source>
</evidence>
<dbReference type="EMBL" id="CP062803">
    <property type="protein sequence ID" value="QOT75006.1"/>
    <property type="molecule type" value="Genomic_DNA"/>
</dbReference>
<feature type="domain" description="Serine aminopeptidase S33" evidence="2">
    <location>
        <begin position="88"/>
        <end position="210"/>
    </location>
</feature>
<organism evidence="3 4">
    <name type="scientific">Cupriavidus basilensis</name>
    <dbReference type="NCBI Taxonomy" id="68895"/>
    <lineage>
        <taxon>Bacteria</taxon>
        <taxon>Pseudomonadati</taxon>
        <taxon>Pseudomonadota</taxon>
        <taxon>Betaproteobacteria</taxon>
        <taxon>Burkholderiales</taxon>
        <taxon>Burkholderiaceae</taxon>
        <taxon>Cupriavidus</taxon>
    </lineage>
</organism>
<dbReference type="PANTHER" id="PTHR12277:SF81">
    <property type="entry name" value="PROTEIN ABHD13"/>
    <property type="match status" value="1"/>
</dbReference>
<gene>
    <name evidence="3" type="ORF">F7R26_012185</name>
</gene>
<accession>A0A643G5T5</accession>
<reference evidence="3 4" key="1">
    <citation type="submission" date="2020-10" db="EMBL/GenBank/DDBJ databases">
        <title>Complete genome sequence of Cupriavidus basilensis CCUG 49340T.</title>
        <authorList>
            <person name="Salva-Serra F."/>
            <person name="Donoso R.A."/>
            <person name="Cho K.H."/>
            <person name="Yoo J.A."/>
            <person name="Lee K."/>
            <person name="Yoon S.-H."/>
            <person name="Perez-Pantoja D."/>
            <person name="Moore E.R.B."/>
        </authorList>
    </citation>
    <scope>NUCLEOTIDE SEQUENCE [LARGE SCALE GENOMIC DNA]</scope>
    <source>
        <strain evidence="4">CCUG 49340</strain>
    </source>
</reference>
<protein>
    <submittedName>
        <fullName evidence="3">Alpha/beta hydrolase</fullName>
    </submittedName>
</protein>
<evidence type="ECO:0000313" key="4">
    <source>
        <dbReference type="Proteomes" id="UP000397656"/>
    </source>
</evidence>
<dbReference type="PANTHER" id="PTHR12277">
    <property type="entry name" value="ALPHA/BETA HYDROLASE DOMAIN-CONTAINING PROTEIN"/>
    <property type="match status" value="1"/>
</dbReference>
<dbReference type="SUPFAM" id="SSF53474">
    <property type="entry name" value="alpha/beta-Hydrolases"/>
    <property type="match status" value="1"/>
</dbReference>
<dbReference type="RefSeq" id="WP_150983325.1">
    <property type="nucleotide sequence ID" value="NZ_CP062803.1"/>
</dbReference>
<feature type="domain" description="Peptidase S33 tripeptidyl aminopeptidase-like C-terminal" evidence="1">
    <location>
        <begin position="218"/>
        <end position="292"/>
    </location>
</feature>
<dbReference type="Proteomes" id="UP000397656">
    <property type="component" value="Chromosome 1"/>
</dbReference>
<dbReference type="AlphaFoldDB" id="A0A643G5T5"/>
<dbReference type="Pfam" id="PF08386">
    <property type="entry name" value="Abhydrolase_4"/>
    <property type="match status" value="1"/>
</dbReference>
<dbReference type="InterPro" id="IPR029058">
    <property type="entry name" value="AB_hydrolase_fold"/>
</dbReference>
<evidence type="ECO:0000259" key="1">
    <source>
        <dbReference type="Pfam" id="PF08386"/>
    </source>
</evidence>
<keyword evidence="3" id="KW-0378">Hydrolase</keyword>
<dbReference type="Pfam" id="PF12146">
    <property type="entry name" value="Hydrolase_4"/>
    <property type="match status" value="1"/>
</dbReference>
<sequence length="295" mass="31241">MAKFNTGAGRKLRYWLAGGACLLMLAAIARHALFLAVEEDAFEPKPAGAADAMTPDRLGVASRQFAFASGARMLRASCVLAQGGDAPAVLIYHGDEENLSDWASAQALLYRDGISSCVFDYSGYGASGGKPGVVNLHEDGLAAYGQFLAMTPRASRRYVMGFSLGSGVLLDVISALRPAPAGLVIAAGFTSAREAAVVTGRVPAWIARLLPEPWDNEDQLRKSMLPLLLVHSRADEVIPFAHAERLERAAGGPSRLVALSALPHDAAIQPERQDAFWAPIVAYLRSGRLAGEGAE</sequence>
<dbReference type="InterPro" id="IPR013595">
    <property type="entry name" value="Pept_S33_TAP-like_C"/>
</dbReference>
<evidence type="ECO:0000259" key="2">
    <source>
        <dbReference type="Pfam" id="PF12146"/>
    </source>
</evidence>
<dbReference type="GO" id="GO:0016787">
    <property type="term" value="F:hydrolase activity"/>
    <property type="evidence" value="ECO:0007669"/>
    <property type="project" value="UniProtKB-KW"/>
</dbReference>
<dbReference type="GeneID" id="98401667"/>
<dbReference type="Gene3D" id="3.40.50.1820">
    <property type="entry name" value="alpha/beta hydrolase"/>
    <property type="match status" value="1"/>
</dbReference>
<name>A0A643G5T5_9BURK</name>